<sequence length="172" mass="18631">MQSGAESPGQGLEWVGRINPNSGGTDDAQKLQGRVTITSDTSTSRPYMELSSLRSEDTAVHSCFTFDVYVERSCGRDYPNITRPAELCPGDGVQCGQLTLQPGTSRRLCCESTAIFSSAGMRWDCPTPGKVLKWVSPITGRAGSTKYADSVKGRFTISETTPRIHCICLQTV</sequence>
<evidence type="ECO:0000313" key="6">
    <source>
        <dbReference type="EMBL" id="KAF5916426.1"/>
    </source>
</evidence>
<dbReference type="InterPro" id="IPR013783">
    <property type="entry name" value="Ig-like_fold"/>
</dbReference>
<evidence type="ECO:0000313" key="7">
    <source>
        <dbReference type="Proteomes" id="UP000551758"/>
    </source>
</evidence>
<keyword evidence="3" id="KW-1280">Immunoglobulin</keyword>
<dbReference type="InterPro" id="IPR050199">
    <property type="entry name" value="IgHV"/>
</dbReference>
<dbReference type="SUPFAM" id="SSF48726">
    <property type="entry name" value="Immunoglobulin"/>
    <property type="match status" value="2"/>
</dbReference>
<accession>A0A7J7ELX6</accession>
<protein>
    <recommendedName>
        <fullName evidence="5">Immunoglobulin V-set domain-containing protein</fullName>
    </recommendedName>
</protein>
<keyword evidence="2" id="KW-1064">Adaptive immunity</keyword>
<dbReference type="PANTHER" id="PTHR23266">
    <property type="entry name" value="IMMUNOGLOBULIN HEAVY CHAIN"/>
    <property type="match status" value="1"/>
</dbReference>
<evidence type="ECO:0000256" key="1">
    <source>
        <dbReference type="ARBA" id="ARBA00022859"/>
    </source>
</evidence>
<dbReference type="InterPro" id="IPR013106">
    <property type="entry name" value="Ig_V-set"/>
</dbReference>
<feature type="region of interest" description="Disordered" evidence="4">
    <location>
        <begin position="1"/>
        <end position="29"/>
    </location>
</feature>
<dbReference type="Proteomes" id="UP000551758">
    <property type="component" value="Unassembled WGS sequence"/>
</dbReference>
<evidence type="ECO:0000256" key="3">
    <source>
        <dbReference type="ARBA" id="ARBA00043265"/>
    </source>
</evidence>
<dbReference type="GO" id="GO:0019814">
    <property type="term" value="C:immunoglobulin complex"/>
    <property type="evidence" value="ECO:0007669"/>
    <property type="project" value="UniProtKB-KW"/>
</dbReference>
<reference evidence="6 7" key="1">
    <citation type="journal article" date="2020" name="Mol. Biol. Evol.">
        <title>Interspecific Gene Flow and the Evolution of Specialization in Black and White Rhinoceros.</title>
        <authorList>
            <person name="Moodley Y."/>
            <person name="Westbury M.V."/>
            <person name="Russo I.M."/>
            <person name="Gopalakrishnan S."/>
            <person name="Rakotoarivelo A."/>
            <person name="Olsen R.A."/>
            <person name="Prost S."/>
            <person name="Tunstall T."/>
            <person name="Ryder O.A."/>
            <person name="Dalen L."/>
            <person name="Bruford M.W."/>
        </authorList>
    </citation>
    <scope>NUCLEOTIDE SEQUENCE [LARGE SCALE GENOMIC DNA]</scope>
    <source>
        <strain evidence="6">SBR-YM</strain>
        <tissue evidence="6">Skin</tissue>
    </source>
</reference>
<dbReference type="InterPro" id="IPR036179">
    <property type="entry name" value="Ig-like_dom_sf"/>
</dbReference>
<comment type="caution">
    <text evidence="6">The sequence shown here is derived from an EMBL/GenBank/DDBJ whole genome shotgun (WGS) entry which is preliminary data.</text>
</comment>
<evidence type="ECO:0000256" key="4">
    <source>
        <dbReference type="SAM" id="MobiDB-lite"/>
    </source>
</evidence>
<evidence type="ECO:0000256" key="2">
    <source>
        <dbReference type="ARBA" id="ARBA00023130"/>
    </source>
</evidence>
<evidence type="ECO:0000259" key="5">
    <source>
        <dbReference type="SMART" id="SM00406"/>
    </source>
</evidence>
<dbReference type="GO" id="GO:0005576">
    <property type="term" value="C:extracellular region"/>
    <property type="evidence" value="ECO:0007669"/>
    <property type="project" value="UniProtKB-ARBA"/>
</dbReference>
<dbReference type="AlphaFoldDB" id="A0A7J7ELX6"/>
<keyword evidence="1" id="KW-0391">Immunity</keyword>
<feature type="domain" description="Immunoglobulin V-set" evidence="5">
    <location>
        <begin position="1"/>
        <end position="65"/>
    </location>
</feature>
<proteinExistence type="predicted"/>
<dbReference type="SMART" id="SM00406">
    <property type="entry name" value="IGv"/>
    <property type="match status" value="1"/>
</dbReference>
<gene>
    <name evidence="6" type="ORF">HPG69_006830</name>
</gene>
<organism evidence="6 7">
    <name type="scientific">Diceros bicornis minor</name>
    <name type="common">South-central black rhinoceros</name>
    <dbReference type="NCBI Taxonomy" id="77932"/>
    <lineage>
        <taxon>Eukaryota</taxon>
        <taxon>Metazoa</taxon>
        <taxon>Chordata</taxon>
        <taxon>Craniata</taxon>
        <taxon>Vertebrata</taxon>
        <taxon>Euteleostomi</taxon>
        <taxon>Mammalia</taxon>
        <taxon>Eutheria</taxon>
        <taxon>Laurasiatheria</taxon>
        <taxon>Perissodactyla</taxon>
        <taxon>Rhinocerotidae</taxon>
        <taxon>Diceros</taxon>
    </lineage>
</organism>
<keyword evidence="7" id="KW-1185">Reference proteome</keyword>
<dbReference type="GO" id="GO:0002250">
    <property type="term" value="P:adaptive immune response"/>
    <property type="evidence" value="ECO:0007669"/>
    <property type="project" value="UniProtKB-KW"/>
</dbReference>
<dbReference type="EMBL" id="JACDTQ010002713">
    <property type="protein sequence ID" value="KAF5916426.1"/>
    <property type="molecule type" value="Genomic_DNA"/>
</dbReference>
<name>A0A7J7ELX6_DICBM</name>
<dbReference type="Gene3D" id="2.60.40.10">
    <property type="entry name" value="Immunoglobulins"/>
    <property type="match status" value="2"/>
</dbReference>